<sequence>MKENKTDSTLLTVGPVSGLTVSLCEETLQFTIRTEASEWKTEPSVRPVVVTEKEELDFSRWQRITHEQVETGYGRGILSSYRALDGKEDGYAFDTLCWIEETGEEPEESGAGLAGKVHFEWIPICENGLCVKEVRWPAPMAFLSEADEEGAASEAHPFSGWYTLINEGQGLLIPNDWETAVNRLTFRGQFLTAGGYMPWFGQVKERKGYIAIADTPWNAGAYVDHPAGGPYTNIGIWWEPSLGRMDYRRSATYAFLDDCDHNDLCKIYRFYAKQTGKLVTLKEKAARVPSVERLYGCAFVHCGIKTNVHPLSDFYDKEQPEKNNHVTPFAKRAHLIRDIKKRGVEKLYLHLDGWAEPGYDNKHPDYLPACEEAGGWEGMKQLADTVHDCGYLFGIHDQYRDYYLNAESFDEKEAVRLPDGTMPQHSRWAGGPQTYLCATRAPYYVKRNFHEILSHGIGMDGAYLDVFTCNEGDECDNPHHRMSRRECYEYRKQCFDWLLSKGILPSSEEVSDWSMQSLVFCHYAPYHFMLQAPGTPRNGIAVPLFNLVYHDCVVEPWMMDILEYEGHDGKQCREDLMLYALLNAGAPYLIRDGAYENTDGSFAGCGELGPEETAERCRVVSELHERLADCPMVRHELLDADGKRQRTVFADGTTVTIDLESGSYQIEKN</sequence>
<dbReference type="AlphaFoldDB" id="A0A9D2NEY2"/>
<organism evidence="1 2">
    <name type="scientific">Candidatus Eisenbergiella merdavium</name>
    <dbReference type="NCBI Taxonomy" id="2838551"/>
    <lineage>
        <taxon>Bacteria</taxon>
        <taxon>Bacillati</taxon>
        <taxon>Bacillota</taxon>
        <taxon>Clostridia</taxon>
        <taxon>Lachnospirales</taxon>
        <taxon>Lachnospiraceae</taxon>
        <taxon>Eisenbergiella</taxon>
    </lineage>
</organism>
<proteinExistence type="predicted"/>
<accession>A0A9D2NEY2</accession>
<dbReference type="EMBL" id="DWWS01000016">
    <property type="protein sequence ID" value="HJC22750.1"/>
    <property type="molecule type" value="Genomic_DNA"/>
</dbReference>
<evidence type="ECO:0008006" key="3">
    <source>
        <dbReference type="Google" id="ProtNLM"/>
    </source>
</evidence>
<dbReference type="Gene3D" id="3.20.20.80">
    <property type="entry name" value="Glycosidases"/>
    <property type="match status" value="1"/>
</dbReference>
<dbReference type="CDD" id="cd14244">
    <property type="entry name" value="GH_101_like"/>
    <property type="match status" value="1"/>
</dbReference>
<evidence type="ECO:0000313" key="1">
    <source>
        <dbReference type="EMBL" id="HJC22750.1"/>
    </source>
</evidence>
<reference evidence="1" key="2">
    <citation type="submission" date="2021-04" db="EMBL/GenBank/DDBJ databases">
        <authorList>
            <person name="Gilroy R."/>
        </authorList>
    </citation>
    <scope>NUCLEOTIDE SEQUENCE</scope>
    <source>
        <strain evidence="1">USAMLcec2-132</strain>
    </source>
</reference>
<dbReference type="GO" id="GO:0033926">
    <property type="term" value="F:endo-alpha-N-acetylgalactosaminidase activity"/>
    <property type="evidence" value="ECO:0007669"/>
    <property type="project" value="InterPro"/>
</dbReference>
<name>A0A9D2NEY2_9FIRM</name>
<dbReference type="InterPro" id="IPR025706">
    <property type="entry name" value="Endoa_GalNAc"/>
</dbReference>
<dbReference type="InterPro" id="IPR043751">
    <property type="entry name" value="DUF5696"/>
</dbReference>
<dbReference type="Proteomes" id="UP000823891">
    <property type="component" value="Unassembled WGS sequence"/>
</dbReference>
<dbReference type="Pfam" id="PF18952">
    <property type="entry name" value="DUF5696"/>
    <property type="match status" value="1"/>
</dbReference>
<reference evidence="1" key="1">
    <citation type="journal article" date="2021" name="PeerJ">
        <title>Extensive microbial diversity within the chicken gut microbiome revealed by metagenomics and culture.</title>
        <authorList>
            <person name="Gilroy R."/>
            <person name="Ravi A."/>
            <person name="Getino M."/>
            <person name="Pursley I."/>
            <person name="Horton D.L."/>
            <person name="Alikhan N.F."/>
            <person name="Baker D."/>
            <person name="Gharbi K."/>
            <person name="Hall N."/>
            <person name="Watson M."/>
            <person name="Adriaenssens E.M."/>
            <person name="Foster-Nyarko E."/>
            <person name="Jarju S."/>
            <person name="Secka A."/>
            <person name="Antonio M."/>
            <person name="Oren A."/>
            <person name="Chaudhuri R.R."/>
            <person name="La Ragione R."/>
            <person name="Hildebrand F."/>
            <person name="Pallen M.J."/>
        </authorList>
    </citation>
    <scope>NUCLEOTIDE SEQUENCE</scope>
    <source>
        <strain evidence="1">USAMLcec2-132</strain>
    </source>
</reference>
<evidence type="ECO:0000313" key="2">
    <source>
        <dbReference type="Proteomes" id="UP000823891"/>
    </source>
</evidence>
<gene>
    <name evidence="1" type="ORF">H9761_03495</name>
</gene>
<protein>
    <recommendedName>
        <fullName evidence="3">Endo-alpha-N-acetylgalactosaminidase glycoside hydrolase</fullName>
    </recommendedName>
</protein>
<comment type="caution">
    <text evidence="1">The sequence shown here is derived from an EMBL/GenBank/DDBJ whole genome shotgun (WGS) entry which is preliminary data.</text>
</comment>